<reference evidence="3 4" key="1">
    <citation type="submission" date="2020-08" db="EMBL/GenBank/DDBJ databases">
        <title>Sequencing the genomes of 1000 actinobacteria strains.</title>
        <authorList>
            <person name="Klenk H.-P."/>
        </authorList>
    </citation>
    <scope>NUCLEOTIDE SEQUENCE [LARGE SCALE GENOMIC DNA]</scope>
    <source>
        <strain evidence="3 4">DSM 45582</strain>
    </source>
</reference>
<evidence type="ECO:0000313" key="3">
    <source>
        <dbReference type="EMBL" id="MBB5072583.1"/>
    </source>
</evidence>
<protein>
    <recommendedName>
        <fullName evidence="5">Anti-sigma-M factor RsmA</fullName>
    </recommendedName>
</protein>
<evidence type="ECO:0008006" key="5">
    <source>
        <dbReference type="Google" id="ProtNLM"/>
    </source>
</evidence>
<organism evidence="3 4">
    <name type="scientific">Saccharopolyspora gloriosae</name>
    <dbReference type="NCBI Taxonomy" id="455344"/>
    <lineage>
        <taxon>Bacteria</taxon>
        <taxon>Bacillati</taxon>
        <taxon>Actinomycetota</taxon>
        <taxon>Actinomycetes</taxon>
        <taxon>Pseudonocardiales</taxon>
        <taxon>Pseudonocardiaceae</taxon>
        <taxon>Saccharopolyspora</taxon>
    </lineage>
</organism>
<gene>
    <name evidence="3" type="ORF">BJ969_005671</name>
</gene>
<evidence type="ECO:0000256" key="2">
    <source>
        <dbReference type="SAM" id="Phobius"/>
    </source>
</evidence>
<dbReference type="RefSeq" id="WP_246457119.1">
    <property type="nucleotide sequence ID" value="NZ_JACHIV010000001.1"/>
</dbReference>
<keyword evidence="2" id="KW-0812">Transmembrane</keyword>
<keyword evidence="2" id="KW-1133">Transmembrane helix</keyword>
<dbReference type="AlphaFoldDB" id="A0A840NRE3"/>
<sequence>MSGEQRRPETPQGPPWSLDLVADLHAGVLDQDVADELLPRIQADPEASELLAALEATSAELAELPAPTVPDDVAAKLDEALEAELRSWAMAPEGENPNSAGTAGQPVEPEPAPVLDLAAARRRRRKRAGWTAGLLTAAAAVTGIVVLGTGGILQGDTDNAAAPPPQDGPPPLALRGDAFPADRLGEALGSEQYGALADPEQLLGCLQANGVSSGNPLGAREVTIDGEPARALVLQGGGIGRFRILVVGQDCGPDRPATISDSTLGG</sequence>
<keyword evidence="2" id="KW-0472">Membrane</keyword>
<comment type="caution">
    <text evidence="3">The sequence shown here is derived from an EMBL/GenBank/DDBJ whole genome shotgun (WGS) entry which is preliminary data.</text>
</comment>
<feature type="region of interest" description="Disordered" evidence="1">
    <location>
        <begin position="92"/>
        <end position="111"/>
    </location>
</feature>
<feature type="transmembrane region" description="Helical" evidence="2">
    <location>
        <begin position="130"/>
        <end position="153"/>
    </location>
</feature>
<accession>A0A840NRE3</accession>
<dbReference type="Proteomes" id="UP000580474">
    <property type="component" value="Unassembled WGS sequence"/>
</dbReference>
<evidence type="ECO:0000256" key="1">
    <source>
        <dbReference type="SAM" id="MobiDB-lite"/>
    </source>
</evidence>
<keyword evidence="4" id="KW-1185">Reference proteome</keyword>
<dbReference type="EMBL" id="JACHIV010000001">
    <property type="protein sequence ID" value="MBB5072583.1"/>
    <property type="molecule type" value="Genomic_DNA"/>
</dbReference>
<evidence type="ECO:0000313" key="4">
    <source>
        <dbReference type="Proteomes" id="UP000580474"/>
    </source>
</evidence>
<proteinExistence type="predicted"/>
<name>A0A840NRE3_9PSEU</name>